<organism evidence="2 3">
    <name type="scientific">Symbiobacterium thermophilum (strain DSM 24528 / JCM 14929 / IAM 14863 / T)</name>
    <dbReference type="NCBI Taxonomy" id="292459"/>
    <lineage>
        <taxon>Bacteria</taxon>
        <taxon>Bacillati</taxon>
        <taxon>Bacillota</taxon>
        <taxon>Clostridia</taxon>
        <taxon>Eubacteriales</taxon>
        <taxon>Symbiobacteriaceae</taxon>
        <taxon>Symbiobacterium</taxon>
    </lineage>
</organism>
<dbReference type="HOGENOM" id="CLU_1767110_0_0_9"/>
<proteinExistence type="predicted"/>
<reference evidence="2 3" key="1">
    <citation type="journal article" date="2004" name="Nucleic Acids Res.">
        <title>Genome sequence of Symbiobacterium thermophilum, an uncultivable bacterium that depends on microbial commensalism.</title>
        <authorList>
            <person name="Ueda K."/>
            <person name="Yamashita A."/>
            <person name="Ishikawa J."/>
            <person name="Shimada M."/>
            <person name="Watsuji T."/>
            <person name="Morimura K."/>
            <person name="Ikeda H."/>
            <person name="Hattori M."/>
            <person name="Beppu T."/>
        </authorList>
    </citation>
    <scope>NUCLEOTIDE SEQUENCE [LARGE SCALE GENOMIC DNA]</scope>
    <source>
        <strain evidence="3">T / IAM 14863</strain>
    </source>
</reference>
<name>Q67N13_SYMTH</name>
<evidence type="ECO:0000256" key="1">
    <source>
        <dbReference type="SAM" id="MobiDB-lite"/>
    </source>
</evidence>
<feature type="compositionally biased region" description="Basic and acidic residues" evidence="1">
    <location>
        <begin position="93"/>
        <end position="104"/>
    </location>
</feature>
<evidence type="ECO:0000313" key="3">
    <source>
        <dbReference type="Proteomes" id="UP000000417"/>
    </source>
</evidence>
<keyword evidence="3" id="KW-1185">Reference proteome</keyword>
<dbReference type="EMBL" id="AP006840">
    <property type="protein sequence ID" value="BAD40930.1"/>
    <property type="molecule type" value="Genomic_DNA"/>
</dbReference>
<feature type="region of interest" description="Disordered" evidence="1">
    <location>
        <begin position="20"/>
        <end position="59"/>
    </location>
</feature>
<sequence>MFVTHGDTIVFRSDRYGRFGTSSRLRPAGDRGDGGWDGLSGRRGWPPEHRPGRSRAGDEDLAASLLRRIGALEERVARLEARLSGDGPRSGGRRADGSGHDRYRGWPGGAADGYEAAGPGSPGVRVTLHAGAGAQVSLGQVRLIEHG</sequence>
<evidence type="ECO:0000313" key="2">
    <source>
        <dbReference type="EMBL" id="BAD40930.1"/>
    </source>
</evidence>
<feature type="region of interest" description="Disordered" evidence="1">
    <location>
        <begin position="80"/>
        <end position="118"/>
    </location>
</feature>
<dbReference type="STRING" id="292459.STH1945"/>
<accession>Q67N13</accession>
<dbReference type="KEGG" id="sth:STH1945"/>
<dbReference type="AlphaFoldDB" id="Q67N13"/>
<feature type="compositionally biased region" description="Basic and acidic residues" evidence="1">
    <location>
        <begin position="45"/>
        <end position="58"/>
    </location>
</feature>
<gene>
    <name evidence="2" type="ordered locus">STH1945</name>
</gene>
<dbReference type="Proteomes" id="UP000000417">
    <property type="component" value="Chromosome"/>
</dbReference>
<dbReference type="RefSeq" id="WP_011196072.1">
    <property type="nucleotide sequence ID" value="NC_006177.1"/>
</dbReference>
<protein>
    <submittedName>
        <fullName evidence="2">Uncharacterized protein</fullName>
    </submittedName>
</protein>